<feature type="region of interest" description="Disordered" evidence="11">
    <location>
        <begin position="743"/>
        <end position="813"/>
    </location>
</feature>
<gene>
    <name evidence="13" type="primary">LRP1</name>
    <name evidence="13" type="ORF">GZH46_01264</name>
</gene>
<feature type="non-terminal residue" evidence="13">
    <location>
        <position position="906"/>
    </location>
</feature>
<dbReference type="InterPro" id="IPR036790">
    <property type="entry name" value="Frizzled_dom_sf"/>
</dbReference>
<dbReference type="SMART" id="SM00063">
    <property type="entry name" value="FRI"/>
    <property type="match status" value="1"/>
</dbReference>
<keyword evidence="3" id="KW-0677">Repeat</keyword>
<feature type="region of interest" description="Disordered" evidence="11">
    <location>
        <begin position="21"/>
        <end position="50"/>
    </location>
</feature>
<feature type="disulfide bond" evidence="9">
    <location>
        <begin position="383"/>
        <end position="401"/>
    </location>
</feature>
<feature type="disulfide bond" evidence="9">
    <location>
        <begin position="439"/>
        <end position="454"/>
    </location>
</feature>
<feature type="disulfide bond" evidence="8">
    <location>
        <begin position="301"/>
        <end position="339"/>
    </location>
</feature>
<feature type="disulfide bond" evidence="9">
    <location>
        <begin position="507"/>
        <end position="525"/>
    </location>
</feature>
<keyword evidence="4" id="KW-0735">Signal-anchor</keyword>
<evidence type="ECO:0000256" key="5">
    <source>
        <dbReference type="ARBA" id="ARBA00022989"/>
    </source>
</evidence>
<feature type="compositionally biased region" description="Polar residues" evidence="11">
    <location>
        <begin position="783"/>
        <end position="809"/>
    </location>
</feature>
<evidence type="ECO:0000256" key="2">
    <source>
        <dbReference type="ARBA" id="ARBA00022692"/>
    </source>
</evidence>
<dbReference type="SUPFAM" id="SSF57424">
    <property type="entry name" value="LDL receptor-like module"/>
    <property type="match status" value="4"/>
</dbReference>
<evidence type="ECO:0000259" key="12">
    <source>
        <dbReference type="PROSITE" id="PS50038"/>
    </source>
</evidence>
<evidence type="ECO:0000313" key="14">
    <source>
        <dbReference type="Proteomes" id="UP000825002"/>
    </source>
</evidence>
<evidence type="ECO:0000256" key="4">
    <source>
        <dbReference type="ARBA" id="ARBA00022968"/>
    </source>
</evidence>
<feature type="compositionally biased region" description="Low complexity" evidence="11">
    <location>
        <begin position="759"/>
        <end position="782"/>
    </location>
</feature>
<feature type="compositionally biased region" description="Low complexity" evidence="11">
    <location>
        <begin position="892"/>
        <end position="906"/>
    </location>
</feature>
<dbReference type="InterPro" id="IPR020067">
    <property type="entry name" value="Frizzled_dom"/>
</dbReference>
<feature type="region of interest" description="Disordered" evidence="11">
    <location>
        <begin position="884"/>
        <end position="906"/>
    </location>
</feature>
<comment type="caution">
    <text evidence="9">Lacks conserved residue(s) required for the propagation of feature annotation.</text>
</comment>
<reference evidence="13 14" key="1">
    <citation type="submission" date="2020-10" db="EMBL/GenBank/DDBJ databases">
        <authorList>
            <person name="Klimov P.B."/>
            <person name="Dyachkov S.M."/>
            <person name="Chetverikov P.E."/>
        </authorList>
    </citation>
    <scope>NUCLEOTIDE SEQUENCE [LARGE SCALE GENOMIC DNA]</scope>
    <source>
        <strain evidence="13">BMOC 18-1129-001#AD2665</strain>
        <tissue evidence="13">Entire mites</tissue>
    </source>
</reference>
<organism evidence="13 14">
    <name type="scientific">Fragariocoptes setiger</name>
    <dbReference type="NCBI Taxonomy" id="1670756"/>
    <lineage>
        <taxon>Eukaryota</taxon>
        <taxon>Metazoa</taxon>
        <taxon>Ecdysozoa</taxon>
        <taxon>Arthropoda</taxon>
        <taxon>Chelicerata</taxon>
        <taxon>Arachnida</taxon>
        <taxon>Acari</taxon>
        <taxon>Acariformes</taxon>
        <taxon>Trombidiformes</taxon>
        <taxon>Prostigmata</taxon>
        <taxon>Eupodina</taxon>
        <taxon>Eriophyoidea</taxon>
        <taxon>Phytoptidae</taxon>
        <taxon>Fragariocoptes</taxon>
    </lineage>
</organism>
<keyword evidence="10" id="KW-0175">Coiled coil</keyword>
<dbReference type="InterPro" id="IPR002172">
    <property type="entry name" value="LDrepeatLR_classA_rpt"/>
</dbReference>
<dbReference type="CDD" id="cd07066">
    <property type="entry name" value="CRD_FZ"/>
    <property type="match status" value="1"/>
</dbReference>
<keyword evidence="13" id="KW-0675">Receptor</keyword>
<dbReference type="InterPro" id="IPR050685">
    <property type="entry name" value="LDLR"/>
</dbReference>
<evidence type="ECO:0000256" key="8">
    <source>
        <dbReference type="PROSITE-ProRule" id="PRU00090"/>
    </source>
</evidence>
<feature type="compositionally biased region" description="Polar residues" evidence="11">
    <location>
        <begin position="743"/>
        <end position="758"/>
    </location>
</feature>
<feature type="disulfide bond" evidence="9">
    <location>
        <begin position="519"/>
        <end position="534"/>
    </location>
</feature>
<comment type="caution">
    <text evidence="13">The sequence shown here is derived from an EMBL/GenBank/DDBJ whole genome shotgun (WGS) entry which is preliminary data.</text>
</comment>
<evidence type="ECO:0000256" key="3">
    <source>
        <dbReference type="ARBA" id="ARBA00022737"/>
    </source>
</evidence>
<comment type="subcellular location">
    <subcellularLocation>
        <location evidence="1">Cell membrane</location>
        <topology evidence="1">Single-pass type II membrane protein</topology>
    </subcellularLocation>
</comment>
<dbReference type="SUPFAM" id="SSF63501">
    <property type="entry name" value="Frizzled cysteine-rich domain"/>
    <property type="match status" value="1"/>
</dbReference>
<feature type="coiled-coil region" evidence="10">
    <location>
        <begin position="214"/>
        <end position="241"/>
    </location>
</feature>
<dbReference type="InterPro" id="IPR036055">
    <property type="entry name" value="LDL_receptor-like_sf"/>
</dbReference>
<sequence length="906" mass="99374">MSASAEHGECHRTMTARVCTHNSTQQANGSQINYSKNDNDNSNRNTASVMPSLTSLDINNNYDTDFESSTTRQSYCNRCKNISIISVSQTTAETKSYLVNSTLPTTISLCLLLSTIALNIILSLSISVSASSAIHHAHHSGDLETFSGARRGGWNENGERFKRTAIISHSSNPVEQVSSASDVALRSILTSSGEEMEPSYRNANGDDQYEQTGAAKTRATLDREQQEREDLKRRIINERQIIQYHDQWPAMAGKCHKRTLNFCARVLPFNTTVFPNIIGDTNRFEVKRSLPFFGFIARSQCNKRLDQLLCMLLEPPCHPETNRAVPPCKKFCRVALEGCAEYIPATLALSSVFDCRRYPDSNDPDVCVNLARGNTCAHDEFKCPDKTCIPRHWLCDGVRDCVFAADEANCTDTNSEYNSVCSTEEFQCDGKCVPKSWKCDGERDCLDGRDEESCEARPQCGPDRFKCADGNGCIPKRWVCDGKAECRDGSDEQGCRQKECTENDFKCDNGICIPKVWRCDHQMDCKDGSDERNCVYPVTTTTTTTTTTTLAPINLSLDYAAINSSSAVASQEPVPMSSDNVASSDDLSLSPSVAYQSTTTTATSDSAANEAAGPGISNSDNDVNMEPQSPSAQTLAPVQTSEGPSSLAYSVEHSGTNEPLTSTTSAAKIYHYELIGNTGNQQLSQNMPQLYQNQPLAYHHSSLPHSRRQHLTHDNYILQQQQVNGPQKLSVYKTLLQTLTGSRSTTTASGHSQQPLTASSSTTPISPVSVDSATSSAGSSSVRPNLQQSTTMSVLPSDSPVTPTVATASETRKPDGRYFHLLSRQHRHISGGGGPSFVTKRGLQALGANGHATVHRVRQHRLAPASLHATSAYLARFMGSAANRHHYRQHIHQQQQRQQQQQHPQL</sequence>
<feature type="disulfide bond" evidence="9">
    <location>
        <begin position="500"/>
        <end position="512"/>
    </location>
</feature>
<dbReference type="Proteomes" id="UP000825002">
    <property type="component" value="Unassembled WGS sequence"/>
</dbReference>
<evidence type="ECO:0000256" key="1">
    <source>
        <dbReference type="ARBA" id="ARBA00004401"/>
    </source>
</evidence>
<dbReference type="PROSITE" id="PS01209">
    <property type="entry name" value="LDLRA_1"/>
    <property type="match status" value="1"/>
</dbReference>
<feature type="disulfide bond" evidence="9">
    <location>
        <begin position="395"/>
        <end position="410"/>
    </location>
</feature>
<feature type="disulfide bond" evidence="9">
    <location>
        <begin position="480"/>
        <end position="495"/>
    </location>
</feature>
<name>A0ABQ7S9T6_9ACAR</name>
<evidence type="ECO:0000256" key="11">
    <source>
        <dbReference type="SAM" id="MobiDB-lite"/>
    </source>
</evidence>
<dbReference type="Pfam" id="PF01392">
    <property type="entry name" value="Fz"/>
    <property type="match status" value="1"/>
</dbReference>
<dbReference type="PROSITE" id="PS50068">
    <property type="entry name" value="LDLRA_2"/>
    <property type="match status" value="4"/>
</dbReference>
<dbReference type="EMBL" id="JAIFTH010000205">
    <property type="protein sequence ID" value="KAG9510198.1"/>
    <property type="molecule type" value="Genomic_DNA"/>
</dbReference>
<evidence type="ECO:0000256" key="7">
    <source>
        <dbReference type="ARBA" id="ARBA00023157"/>
    </source>
</evidence>
<proteinExistence type="predicted"/>
<feature type="disulfide bond" evidence="9">
    <location>
        <begin position="376"/>
        <end position="388"/>
    </location>
</feature>
<keyword evidence="2" id="KW-0812">Transmembrane</keyword>
<dbReference type="CDD" id="cd00112">
    <property type="entry name" value="LDLa"/>
    <property type="match status" value="4"/>
</dbReference>
<dbReference type="PANTHER" id="PTHR24270">
    <property type="entry name" value="LOW-DENSITY LIPOPROTEIN RECEPTOR-RELATED"/>
    <property type="match status" value="1"/>
</dbReference>
<feature type="compositionally biased region" description="Polar residues" evidence="11">
    <location>
        <begin position="577"/>
        <end position="596"/>
    </location>
</feature>
<evidence type="ECO:0000256" key="10">
    <source>
        <dbReference type="SAM" id="Coils"/>
    </source>
</evidence>
<accession>A0ABQ7S9T6</accession>
<feature type="compositionally biased region" description="Polar residues" evidence="11">
    <location>
        <begin position="616"/>
        <end position="661"/>
    </location>
</feature>
<keyword evidence="6" id="KW-0472">Membrane</keyword>
<evidence type="ECO:0000313" key="13">
    <source>
        <dbReference type="EMBL" id="KAG9510198.1"/>
    </source>
</evidence>
<dbReference type="PRINTS" id="PR00261">
    <property type="entry name" value="LDLRECEPTOR"/>
</dbReference>
<dbReference type="Gene3D" id="4.10.400.10">
    <property type="entry name" value="Low-density Lipoprotein Receptor"/>
    <property type="match status" value="4"/>
</dbReference>
<dbReference type="InterPro" id="IPR023415">
    <property type="entry name" value="LDLR_class-A_CS"/>
</dbReference>
<dbReference type="PROSITE" id="PS50038">
    <property type="entry name" value="FZ"/>
    <property type="match status" value="1"/>
</dbReference>
<dbReference type="Gene3D" id="1.10.2000.10">
    <property type="entry name" value="Frizzled cysteine-rich domain"/>
    <property type="match status" value="1"/>
</dbReference>
<keyword evidence="13" id="KW-0449">Lipoprotein</keyword>
<feature type="compositionally biased region" description="Low complexity" evidence="11">
    <location>
        <begin position="597"/>
        <end position="612"/>
    </location>
</feature>
<keyword evidence="5" id="KW-1133">Transmembrane helix</keyword>
<evidence type="ECO:0000256" key="9">
    <source>
        <dbReference type="PROSITE-ProRule" id="PRU00124"/>
    </source>
</evidence>
<dbReference type="SMART" id="SM00192">
    <property type="entry name" value="LDLa"/>
    <property type="match status" value="4"/>
</dbReference>
<feature type="domain" description="FZ" evidence="12">
    <location>
        <begin position="250"/>
        <end position="370"/>
    </location>
</feature>
<evidence type="ECO:0000256" key="6">
    <source>
        <dbReference type="ARBA" id="ARBA00023136"/>
    </source>
</evidence>
<keyword evidence="7 9" id="KW-1015">Disulfide bond</keyword>
<keyword evidence="14" id="KW-1185">Reference proteome</keyword>
<dbReference type="Pfam" id="PF00057">
    <property type="entry name" value="Ldl_recept_a"/>
    <property type="match status" value="4"/>
</dbReference>
<protein>
    <submittedName>
        <fullName evidence="13">Low-density lipoprotein receptor-related protein 1</fullName>
    </submittedName>
</protein>
<feature type="region of interest" description="Disordered" evidence="11">
    <location>
        <begin position="567"/>
        <end position="661"/>
    </location>
</feature>